<name>A0ABV0G4T5_9BURK</name>
<organism evidence="2 3">
    <name type="scientific">Roseateles paludis</name>
    <dbReference type="NCBI Taxonomy" id="3145238"/>
    <lineage>
        <taxon>Bacteria</taxon>
        <taxon>Pseudomonadati</taxon>
        <taxon>Pseudomonadota</taxon>
        <taxon>Betaproteobacteria</taxon>
        <taxon>Burkholderiales</taxon>
        <taxon>Sphaerotilaceae</taxon>
        <taxon>Roseateles</taxon>
    </lineage>
</organism>
<evidence type="ECO:0000313" key="2">
    <source>
        <dbReference type="EMBL" id="MEO3692700.1"/>
    </source>
</evidence>
<dbReference type="EMBL" id="JBDPZD010000004">
    <property type="protein sequence ID" value="MEO3692700.1"/>
    <property type="molecule type" value="Genomic_DNA"/>
</dbReference>
<comment type="caution">
    <text evidence="2">The sequence shown here is derived from an EMBL/GenBank/DDBJ whole genome shotgun (WGS) entry which is preliminary data.</text>
</comment>
<reference evidence="2 3" key="1">
    <citation type="submission" date="2024-05" db="EMBL/GenBank/DDBJ databases">
        <title>Roseateles sp. DJS-2-20 16S ribosomal RNA gene Genome sequencing and assembly.</title>
        <authorList>
            <person name="Woo H."/>
        </authorList>
    </citation>
    <scope>NUCLEOTIDE SEQUENCE [LARGE SCALE GENOMIC DNA]</scope>
    <source>
        <strain evidence="2 3">DJS-2-20</strain>
    </source>
</reference>
<protein>
    <submittedName>
        <fullName evidence="2">Uncharacterized protein</fullName>
    </submittedName>
</protein>
<keyword evidence="1" id="KW-0812">Transmembrane</keyword>
<sequence>MHYRSEAFYEDVEDLLTPVPAPFQAGRTPRGFWAGLFILALLGPVAEQWLHH</sequence>
<dbReference type="RefSeq" id="WP_347705516.1">
    <property type="nucleotide sequence ID" value="NZ_JBDPZD010000004.1"/>
</dbReference>
<keyword evidence="1" id="KW-0472">Membrane</keyword>
<gene>
    <name evidence="2" type="ORF">ABDJ85_14575</name>
</gene>
<keyword evidence="1" id="KW-1133">Transmembrane helix</keyword>
<keyword evidence="3" id="KW-1185">Reference proteome</keyword>
<feature type="transmembrane region" description="Helical" evidence="1">
    <location>
        <begin position="32"/>
        <end position="50"/>
    </location>
</feature>
<accession>A0ABV0G4T5</accession>
<proteinExistence type="predicted"/>
<evidence type="ECO:0000313" key="3">
    <source>
        <dbReference type="Proteomes" id="UP001495147"/>
    </source>
</evidence>
<evidence type="ECO:0000256" key="1">
    <source>
        <dbReference type="SAM" id="Phobius"/>
    </source>
</evidence>
<dbReference type="Proteomes" id="UP001495147">
    <property type="component" value="Unassembled WGS sequence"/>
</dbReference>